<gene>
    <name evidence="9" type="ORF">UW81_C0026G0006</name>
</gene>
<sequence length="178" mass="19477">MHKEKLASFELALRDAGIAYCNLILVSSIYPPGCKKISKEEGVKLLKSGEIVFCVYDRESTNEPNRLIAASVGVAIPADPEQHGYLSEHHAYGETEEKAGEYAEDLAASMLATTLGIEFNSDIAWDEREQLFKMSGKIVRTSNITQSAVGNKDGLWTTVFAAAVFAEDNNNNTEQKTA</sequence>
<name>A0A0G1KHV3_9BACT</name>
<dbReference type="SUPFAM" id="SSF56271">
    <property type="entry name" value="Pyruvoyl-dependent histidine and arginine decarboxylases"/>
    <property type="match status" value="1"/>
</dbReference>
<dbReference type="GO" id="GO:0006527">
    <property type="term" value="P:L-arginine catabolic process"/>
    <property type="evidence" value="ECO:0007669"/>
    <property type="project" value="InterPro"/>
</dbReference>
<dbReference type="SFLD" id="SFLDG01170">
    <property type="entry name" value="Pyruvoyl-dependent_arginine_de"/>
    <property type="match status" value="1"/>
</dbReference>
<comment type="similarity">
    <text evidence="2">Belongs to the pyruvoyl-dependent arginine decarboxylase family.</text>
</comment>
<reference evidence="9 10" key="1">
    <citation type="journal article" date="2015" name="Nature">
        <title>rRNA introns, odd ribosomes, and small enigmatic genomes across a large radiation of phyla.</title>
        <authorList>
            <person name="Brown C.T."/>
            <person name="Hug L.A."/>
            <person name="Thomas B.C."/>
            <person name="Sharon I."/>
            <person name="Castelle C.J."/>
            <person name="Singh A."/>
            <person name="Wilkins M.J."/>
            <person name="Williams K.H."/>
            <person name="Banfield J.F."/>
        </authorList>
    </citation>
    <scope>NUCLEOTIDE SEQUENCE [LARGE SCALE GENOMIC DNA]</scope>
</reference>
<evidence type="ECO:0000256" key="1">
    <source>
        <dbReference type="ARBA" id="ARBA00001928"/>
    </source>
</evidence>
<dbReference type="NCBIfam" id="TIGR00286">
    <property type="entry name" value="pyruvoyl-dependent arginine decarboxylase"/>
    <property type="match status" value="1"/>
</dbReference>
<dbReference type="HAMAP" id="MF_01404">
    <property type="entry name" value="PvlArgDC"/>
    <property type="match status" value="1"/>
</dbReference>
<dbReference type="AlphaFoldDB" id="A0A0G1KHV3"/>
<dbReference type="InterPro" id="IPR002724">
    <property type="entry name" value="Pyruvoyl-dep_arg_deCO2ase"/>
</dbReference>
<keyword evidence="6" id="KW-0456">Lyase</keyword>
<evidence type="ECO:0000256" key="5">
    <source>
        <dbReference type="ARBA" id="ARBA00022793"/>
    </source>
</evidence>
<organism evidence="9 10">
    <name type="scientific">Candidatus Giovannonibacteria bacterium GW2011_GWC2_44_9</name>
    <dbReference type="NCBI Taxonomy" id="1618658"/>
    <lineage>
        <taxon>Bacteria</taxon>
        <taxon>Candidatus Giovannoniibacteriota</taxon>
    </lineage>
</organism>
<protein>
    <recommendedName>
        <fullName evidence="4">Pyruvoyl-dependent arginine decarboxylase AaxB</fullName>
        <ecNumber evidence="3">4.1.1.19</ecNumber>
    </recommendedName>
</protein>
<accession>A0A0G1KHV3</accession>
<keyword evidence="5" id="KW-0210">Decarboxylase</keyword>
<dbReference type="InterPro" id="IPR016105">
    <property type="entry name" value="Pyr-dep_his/arg-deCO2ase_sand"/>
</dbReference>
<dbReference type="PANTHER" id="PTHR40438:SF1">
    <property type="entry name" value="PYRUVOYL-DEPENDENT ARGININE DECARBOXYLASE"/>
    <property type="match status" value="1"/>
</dbReference>
<evidence type="ECO:0000313" key="10">
    <source>
        <dbReference type="Proteomes" id="UP000033915"/>
    </source>
</evidence>
<evidence type="ECO:0000313" key="9">
    <source>
        <dbReference type="EMBL" id="KKT83098.1"/>
    </source>
</evidence>
<dbReference type="InterPro" id="IPR016104">
    <property type="entry name" value="Pyr-dep_his/arg-deCO2ase"/>
</dbReference>
<proteinExistence type="inferred from homology"/>
<dbReference type="Pfam" id="PF01862">
    <property type="entry name" value="PvlArgDC"/>
    <property type="match status" value="1"/>
</dbReference>
<comment type="caution">
    <text evidence="9">The sequence shown here is derived from an EMBL/GenBank/DDBJ whole genome shotgun (WGS) entry which is preliminary data.</text>
</comment>
<keyword evidence="7" id="KW-0670">Pyruvate</keyword>
<evidence type="ECO:0000256" key="7">
    <source>
        <dbReference type="ARBA" id="ARBA00023317"/>
    </source>
</evidence>
<dbReference type="PATRIC" id="fig|1618658.3.peg.721"/>
<dbReference type="Gene3D" id="3.30.60.30">
    <property type="match status" value="1"/>
</dbReference>
<evidence type="ECO:0000256" key="2">
    <source>
        <dbReference type="ARBA" id="ARBA00008611"/>
    </source>
</evidence>
<dbReference type="PIRSF" id="PIRSF005216">
    <property type="entry name" value="Pyruvoyl-dep_arg_deCO2ase"/>
    <property type="match status" value="1"/>
</dbReference>
<evidence type="ECO:0000256" key="3">
    <source>
        <dbReference type="ARBA" id="ARBA00012426"/>
    </source>
</evidence>
<dbReference type="EC" id="4.1.1.19" evidence="3"/>
<dbReference type="EMBL" id="LCJT01000026">
    <property type="protein sequence ID" value="KKT83098.1"/>
    <property type="molecule type" value="Genomic_DNA"/>
</dbReference>
<dbReference type="GO" id="GO:0008792">
    <property type="term" value="F:arginine decarboxylase activity"/>
    <property type="evidence" value="ECO:0007669"/>
    <property type="project" value="UniProtKB-EC"/>
</dbReference>
<dbReference type="SFLD" id="SFLDS00055">
    <property type="entry name" value="Pyruvoyl-Dependent_Histidine/A"/>
    <property type="match status" value="1"/>
</dbReference>
<dbReference type="Gene3D" id="3.50.20.10">
    <property type="entry name" value="Pyruvoyl-Dependent Histidine Decarboxylase, subunit B"/>
    <property type="match status" value="1"/>
</dbReference>
<comment type="catalytic activity">
    <reaction evidence="8">
        <text>L-arginine + H(+) = agmatine + CO2</text>
        <dbReference type="Rhea" id="RHEA:17641"/>
        <dbReference type="ChEBI" id="CHEBI:15378"/>
        <dbReference type="ChEBI" id="CHEBI:16526"/>
        <dbReference type="ChEBI" id="CHEBI:32682"/>
        <dbReference type="ChEBI" id="CHEBI:58145"/>
        <dbReference type="EC" id="4.1.1.19"/>
    </reaction>
</comment>
<evidence type="ECO:0000256" key="6">
    <source>
        <dbReference type="ARBA" id="ARBA00023239"/>
    </source>
</evidence>
<dbReference type="Proteomes" id="UP000033915">
    <property type="component" value="Unassembled WGS sequence"/>
</dbReference>
<evidence type="ECO:0000256" key="8">
    <source>
        <dbReference type="ARBA" id="ARBA00049309"/>
    </source>
</evidence>
<dbReference type="PANTHER" id="PTHR40438">
    <property type="entry name" value="PYRUVOYL-DEPENDENT ARGININE DECARBOXYLASE"/>
    <property type="match status" value="1"/>
</dbReference>
<evidence type="ECO:0000256" key="4">
    <source>
        <dbReference type="ARBA" id="ARBA00014727"/>
    </source>
</evidence>
<comment type="cofactor">
    <cofactor evidence="1">
        <name>pyruvate</name>
        <dbReference type="ChEBI" id="CHEBI:15361"/>
    </cofactor>
</comment>